<dbReference type="InterPro" id="IPR039537">
    <property type="entry name" value="Retrotran_Ty1/copia-like"/>
</dbReference>
<gene>
    <name evidence="2" type="ORF">L3X38_025193</name>
</gene>
<sequence length="163" mass="18917">MGGKLIISKGSLVVMKGKIQPNCLYRLCGTIVIGRATISTKKDSVDDTQLWHLRLRHMSEQAMQELHKRKLLKGVHNCKLEFCKYCTMGKQSNVTFKQQDKENRSTGVLDYIHPNVWGPTLVKSLGVARYNVIFLDDFSRKVWVYFMKEKYEVFTNSRNGRRN</sequence>
<keyword evidence="3" id="KW-1185">Reference proteome</keyword>
<feature type="domain" description="GAG-pre-integrase" evidence="1">
    <location>
        <begin position="24"/>
        <end position="91"/>
    </location>
</feature>
<dbReference type="PANTHER" id="PTHR42648">
    <property type="entry name" value="TRANSPOSASE, PUTATIVE-RELATED"/>
    <property type="match status" value="1"/>
</dbReference>
<proteinExistence type="predicted"/>
<accession>A0AAD4W1A3</accession>
<dbReference type="Pfam" id="PF13976">
    <property type="entry name" value="gag_pre-integrs"/>
    <property type="match status" value="1"/>
</dbReference>
<evidence type="ECO:0000313" key="2">
    <source>
        <dbReference type="EMBL" id="KAI5335060.1"/>
    </source>
</evidence>
<comment type="caution">
    <text evidence="2">The sequence shown here is derived from an EMBL/GenBank/DDBJ whole genome shotgun (WGS) entry which is preliminary data.</text>
</comment>
<organism evidence="2 3">
    <name type="scientific">Prunus dulcis</name>
    <name type="common">Almond</name>
    <name type="synonym">Amygdalus dulcis</name>
    <dbReference type="NCBI Taxonomy" id="3755"/>
    <lineage>
        <taxon>Eukaryota</taxon>
        <taxon>Viridiplantae</taxon>
        <taxon>Streptophyta</taxon>
        <taxon>Embryophyta</taxon>
        <taxon>Tracheophyta</taxon>
        <taxon>Spermatophyta</taxon>
        <taxon>Magnoliopsida</taxon>
        <taxon>eudicotyledons</taxon>
        <taxon>Gunneridae</taxon>
        <taxon>Pentapetalae</taxon>
        <taxon>rosids</taxon>
        <taxon>fabids</taxon>
        <taxon>Rosales</taxon>
        <taxon>Rosaceae</taxon>
        <taxon>Amygdaloideae</taxon>
        <taxon>Amygdaleae</taxon>
        <taxon>Prunus</taxon>
    </lineage>
</organism>
<dbReference type="PANTHER" id="PTHR42648:SF28">
    <property type="entry name" value="TRANSPOSON-ENCODED PROTEIN WITH RIBONUCLEASE H-LIKE AND RETROVIRUS ZINC FINGER-LIKE DOMAINS"/>
    <property type="match status" value="1"/>
</dbReference>
<dbReference type="AlphaFoldDB" id="A0AAD4W1A3"/>
<evidence type="ECO:0000313" key="3">
    <source>
        <dbReference type="Proteomes" id="UP001054821"/>
    </source>
</evidence>
<dbReference type="Proteomes" id="UP001054821">
    <property type="component" value="Chromosome 4"/>
</dbReference>
<dbReference type="InterPro" id="IPR025724">
    <property type="entry name" value="GAG-pre-integrase_dom"/>
</dbReference>
<reference evidence="2 3" key="1">
    <citation type="journal article" date="2022" name="G3 (Bethesda)">
        <title>Whole-genome sequence and methylome profiling of the almond [Prunus dulcis (Mill.) D.A. Webb] cultivar 'Nonpareil'.</title>
        <authorList>
            <person name="D'Amico-Willman K.M."/>
            <person name="Ouma W.Z."/>
            <person name="Meulia T."/>
            <person name="Sideli G.M."/>
            <person name="Gradziel T.M."/>
            <person name="Fresnedo-Ramirez J."/>
        </authorList>
    </citation>
    <scope>NUCLEOTIDE SEQUENCE [LARGE SCALE GENOMIC DNA]</scope>
    <source>
        <strain evidence="2">Clone GOH B32 T37-40</strain>
    </source>
</reference>
<dbReference type="EMBL" id="JAJFAZ020000004">
    <property type="protein sequence ID" value="KAI5335060.1"/>
    <property type="molecule type" value="Genomic_DNA"/>
</dbReference>
<evidence type="ECO:0000259" key="1">
    <source>
        <dbReference type="Pfam" id="PF13976"/>
    </source>
</evidence>
<protein>
    <recommendedName>
        <fullName evidence="1">GAG-pre-integrase domain-containing protein</fullName>
    </recommendedName>
</protein>
<name>A0AAD4W1A3_PRUDU</name>